<dbReference type="PROSITE" id="PS00018">
    <property type="entry name" value="EF_HAND_1"/>
    <property type="match status" value="2"/>
</dbReference>
<dbReference type="InterPro" id="IPR018247">
    <property type="entry name" value="EF_Hand_1_Ca_BS"/>
</dbReference>
<dbReference type="AlphaFoldDB" id="A0A8J3JJX3"/>
<comment type="caution">
    <text evidence="2">The sequence shown here is derived from an EMBL/GenBank/DDBJ whole genome shotgun (WGS) entry which is preliminary data.</text>
</comment>
<dbReference type="PROSITE" id="PS50222">
    <property type="entry name" value="EF_HAND_2"/>
    <property type="match status" value="2"/>
</dbReference>
<dbReference type="InterPro" id="IPR002048">
    <property type="entry name" value="EF_hand_dom"/>
</dbReference>
<dbReference type="Gene3D" id="1.10.238.10">
    <property type="entry name" value="EF-hand"/>
    <property type="match status" value="1"/>
</dbReference>
<dbReference type="CDD" id="cd00051">
    <property type="entry name" value="EFh"/>
    <property type="match status" value="1"/>
</dbReference>
<sequence>MLDVRSERLARRFRLWDTDGNGHVDRSDFENEGRRIVAAFGEDERSPRARAVMDAYLAMWEYLATKAHVDPDGTLSAKQFDRVAQTEIILMGDTGFSAVLRPTLSATLDLCDTDGDRQINPVEFRNWIEAIGVTKPHAEEAFDQIDENHDGQLSIDELSQAVRDYHAGILDIPLLGR</sequence>
<accession>A0A8J3JJX3</accession>
<dbReference type="GO" id="GO:0005509">
    <property type="term" value="F:calcium ion binding"/>
    <property type="evidence" value="ECO:0007669"/>
    <property type="project" value="InterPro"/>
</dbReference>
<protein>
    <submittedName>
        <fullName evidence="2">Calcium-binding protein</fullName>
    </submittedName>
</protein>
<dbReference type="RefSeq" id="WP_203746352.1">
    <property type="nucleotide sequence ID" value="NZ_BONF01000016.1"/>
</dbReference>
<dbReference type="Pfam" id="PF13499">
    <property type="entry name" value="EF-hand_7"/>
    <property type="match status" value="1"/>
</dbReference>
<proteinExistence type="predicted"/>
<evidence type="ECO:0000313" key="2">
    <source>
        <dbReference type="EMBL" id="GIF81757.1"/>
    </source>
</evidence>
<name>A0A8J3JJX3_9ACTN</name>
<dbReference type="SUPFAM" id="SSF47473">
    <property type="entry name" value="EF-hand"/>
    <property type="match status" value="1"/>
</dbReference>
<dbReference type="SMART" id="SM00054">
    <property type="entry name" value="EFh"/>
    <property type="match status" value="3"/>
</dbReference>
<reference evidence="2 3" key="1">
    <citation type="submission" date="2021-01" db="EMBL/GenBank/DDBJ databases">
        <title>Whole genome shotgun sequence of Catellatospora bangladeshensis NBRC 107357.</title>
        <authorList>
            <person name="Komaki H."/>
            <person name="Tamura T."/>
        </authorList>
    </citation>
    <scope>NUCLEOTIDE SEQUENCE [LARGE SCALE GENOMIC DNA]</scope>
    <source>
        <strain evidence="2 3">NBRC 107357</strain>
    </source>
</reference>
<feature type="domain" description="EF-hand" evidence="1">
    <location>
        <begin position="4"/>
        <end position="39"/>
    </location>
</feature>
<feature type="domain" description="EF-hand" evidence="1">
    <location>
        <begin position="133"/>
        <end position="168"/>
    </location>
</feature>
<organism evidence="2 3">
    <name type="scientific">Catellatospora bangladeshensis</name>
    <dbReference type="NCBI Taxonomy" id="310355"/>
    <lineage>
        <taxon>Bacteria</taxon>
        <taxon>Bacillati</taxon>
        <taxon>Actinomycetota</taxon>
        <taxon>Actinomycetes</taxon>
        <taxon>Micromonosporales</taxon>
        <taxon>Micromonosporaceae</taxon>
        <taxon>Catellatospora</taxon>
    </lineage>
</organism>
<dbReference type="InterPro" id="IPR011992">
    <property type="entry name" value="EF-hand-dom_pair"/>
</dbReference>
<evidence type="ECO:0000259" key="1">
    <source>
        <dbReference type="PROSITE" id="PS50222"/>
    </source>
</evidence>
<gene>
    <name evidence="2" type="ORF">Cba03nite_31060</name>
</gene>
<evidence type="ECO:0000313" key="3">
    <source>
        <dbReference type="Proteomes" id="UP000601223"/>
    </source>
</evidence>
<dbReference type="EMBL" id="BONF01000016">
    <property type="protein sequence ID" value="GIF81757.1"/>
    <property type="molecule type" value="Genomic_DNA"/>
</dbReference>
<dbReference type="Proteomes" id="UP000601223">
    <property type="component" value="Unassembled WGS sequence"/>
</dbReference>
<keyword evidence="3" id="KW-1185">Reference proteome</keyword>